<reference evidence="4 5" key="1">
    <citation type="submission" date="2024-03" db="EMBL/GenBank/DDBJ databases">
        <title>The Acrasis kona genome and developmental transcriptomes reveal deep origins of eukaryotic multicellular pathways.</title>
        <authorList>
            <person name="Sheikh S."/>
            <person name="Fu C.-J."/>
            <person name="Brown M.W."/>
            <person name="Baldauf S.L."/>
        </authorList>
    </citation>
    <scope>NUCLEOTIDE SEQUENCE [LARGE SCALE GENOMIC DNA]</scope>
    <source>
        <strain evidence="4 5">ATCC MYA-3509</strain>
    </source>
</reference>
<dbReference type="InterPro" id="IPR036322">
    <property type="entry name" value="WD40_repeat_dom_sf"/>
</dbReference>
<proteinExistence type="predicted"/>
<evidence type="ECO:0000313" key="4">
    <source>
        <dbReference type="EMBL" id="KAL0484068.1"/>
    </source>
</evidence>
<dbReference type="AlphaFoldDB" id="A0AAW2Z2Q3"/>
<dbReference type="PROSITE" id="PS00678">
    <property type="entry name" value="WD_REPEATS_1"/>
    <property type="match status" value="2"/>
</dbReference>
<evidence type="ECO:0000256" key="2">
    <source>
        <dbReference type="ARBA" id="ARBA00022737"/>
    </source>
</evidence>
<feature type="repeat" description="WD" evidence="3">
    <location>
        <begin position="141"/>
        <end position="182"/>
    </location>
</feature>
<dbReference type="PANTHER" id="PTHR19848">
    <property type="entry name" value="WD40 REPEAT PROTEIN"/>
    <property type="match status" value="1"/>
</dbReference>
<dbReference type="SUPFAM" id="SSF50978">
    <property type="entry name" value="WD40 repeat-like"/>
    <property type="match status" value="1"/>
</dbReference>
<dbReference type="EMBL" id="JAOPGA020001019">
    <property type="protein sequence ID" value="KAL0484068.1"/>
    <property type="molecule type" value="Genomic_DNA"/>
</dbReference>
<protein>
    <submittedName>
        <fullName evidence="4">Uncharacterized protein</fullName>
    </submittedName>
</protein>
<evidence type="ECO:0000256" key="1">
    <source>
        <dbReference type="ARBA" id="ARBA00022574"/>
    </source>
</evidence>
<dbReference type="SMART" id="SM00320">
    <property type="entry name" value="WD40"/>
    <property type="match status" value="6"/>
</dbReference>
<dbReference type="InterPro" id="IPR015943">
    <property type="entry name" value="WD40/YVTN_repeat-like_dom_sf"/>
</dbReference>
<gene>
    <name evidence="4" type="ORF">AKO1_004714</name>
</gene>
<dbReference type="Pfam" id="PF00400">
    <property type="entry name" value="WD40"/>
    <property type="match status" value="4"/>
</dbReference>
<evidence type="ECO:0000313" key="5">
    <source>
        <dbReference type="Proteomes" id="UP001431209"/>
    </source>
</evidence>
<keyword evidence="2" id="KW-0677">Repeat</keyword>
<dbReference type="Gene3D" id="2.130.10.10">
    <property type="entry name" value="YVTN repeat-like/Quinoprotein amine dehydrogenase"/>
    <property type="match status" value="3"/>
</dbReference>
<dbReference type="PRINTS" id="PR00320">
    <property type="entry name" value="GPROTEINBRPT"/>
</dbReference>
<name>A0AAW2Z2Q3_9EUKA</name>
<dbReference type="InterPro" id="IPR020472">
    <property type="entry name" value="WD40_PAC1"/>
</dbReference>
<feature type="repeat" description="WD" evidence="3">
    <location>
        <begin position="87"/>
        <end position="129"/>
    </location>
</feature>
<sequence length="416" mass="46246">MDWCRDFRSKQDHTSQVSMQRNLSRILWKNASFKVSDRTCIEVGHRFGSDPVDAKFDSTGQYLAIATTEKPPNAGIYNLVNSTFIELSGHNETVSDVQFCGQEDSCVVTCSYDSKINVWDKQTGTLKTSLNQNNNNNNQTVPIHTGAINYLAPHFNSNILASCGSDNRILLWNIFDGTLLSQVDKGKEYAEIHFGREHSQDILYGMTITNQGTGLLKAWDIVNGKAINKFTTHSGFESMCISRDGRMLAGGGSDGSIKVFDCKSDLNITQRIVVPDMHHKSVVNIGFSSCGTYLQSCGADARVNVYDVRMSHKFILQISHEEFTFHQDAEDRPMWGSWTNQLGVNLLATGGEDGIVKIWDISSGEQINTIPVSPGNRVYTLHFSPFDDMLVAGTDKVLDTSSAKINIYTIHSEEDK</sequence>
<organism evidence="4 5">
    <name type="scientific">Acrasis kona</name>
    <dbReference type="NCBI Taxonomy" id="1008807"/>
    <lineage>
        <taxon>Eukaryota</taxon>
        <taxon>Discoba</taxon>
        <taxon>Heterolobosea</taxon>
        <taxon>Tetramitia</taxon>
        <taxon>Eutetramitia</taxon>
        <taxon>Acrasidae</taxon>
        <taxon>Acrasis</taxon>
    </lineage>
</organism>
<dbReference type="PANTHER" id="PTHR19848:SF8">
    <property type="entry name" value="F-BOX AND WD REPEAT DOMAIN CONTAINING 7"/>
    <property type="match status" value="1"/>
</dbReference>
<dbReference type="PROSITE" id="PS50082">
    <property type="entry name" value="WD_REPEATS_2"/>
    <property type="match status" value="3"/>
</dbReference>
<keyword evidence="5" id="KW-1185">Reference proteome</keyword>
<evidence type="ECO:0000256" key="3">
    <source>
        <dbReference type="PROSITE-ProRule" id="PRU00221"/>
    </source>
</evidence>
<comment type="caution">
    <text evidence="4">The sequence shown here is derived from an EMBL/GenBank/DDBJ whole genome shotgun (WGS) entry which is preliminary data.</text>
</comment>
<keyword evidence="1 3" id="KW-0853">WD repeat</keyword>
<dbReference type="InterPro" id="IPR019775">
    <property type="entry name" value="WD40_repeat_CS"/>
</dbReference>
<accession>A0AAW2Z2Q3</accession>
<feature type="repeat" description="WD" evidence="3">
    <location>
        <begin position="345"/>
        <end position="369"/>
    </location>
</feature>
<dbReference type="InterPro" id="IPR001680">
    <property type="entry name" value="WD40_rpt"/>
</dbReference>
<dbReference type="PROSITE" id="PS50294">
    <property type="entry name" value="WD_REPEATS_REGION"/>
    <property type="match status" value="1"/>
</dbReference>
<dbReference type="Proteomes" id="UP001431209">
    <property type="component" value="Unassembled WGS sequence"/>
</dbReference>